<name>A0A1R1I8L0_9RHOO</name>
<dbReference type="AlphaFoldDB" id="A0A1R1I8L0"/>
<comment type="caution">
    <text evidence="1">The sequence shown here is derived from an EMBL/GenBank/DDBJ whole genome shotgun (WGS) entry which is preliminary data.</text>
</comment>
<evidence type="ECO:0000313" key="2">
    <source>
        <dbReference type="Proteomes" id="UP000187526"/>
    </source>
</evidence>
<dbReference type="Proteomes" id="UP000187526">
    <property type="component" value="Unassembled WGS sequence"/>
</dbReference>
<keyword evidence="2" id="KW-1185">Reference proteome</keyword>
<sequence>MRSTRATAAVARLNQRSAGRHYLMVMTGAGLFQLRERIDGTDRDLSDALPLDDFVRLVDATGPQPVRRMSKSDEAFARQLARRKNTDGDD</sequence>
<accession>A0A1R1I8L0</accession>
<dbReference type="EMBL" id="MTHD01000002">
    <property type="protein sequence ID" value="OMG55014.1"/>
    <property type="molecule type" value="Genomic_DNA"/>
</dbReference>
<dbReference type="RefSeq" id="WP_076093629.1">
    <property type="nucleotide sequence ID" value="NZ_MTHD01000002.1"/>
</dbReference>
<evidence type="ECO:0000313" key="1">
    <source>
        <dbReference type="EMBL" id="OMG55014.1"/>
    </source>
</evidence>
<organism evidence="1 2">
    <name type="scientific">Azonexus hydrophilus</name>
    <dbReference type="NCBI Taxonomy" id="418702"/>
    <lineage>
        <taxon>Bacteria</taxon>
        <taxon>Pseudomonadati</taxon>
        <taxon>Pseudomonadota</taxon>
        <taxon>Betaproteobacteria</taxon>
        <taxon>Rhodocyclales</taxon>
        <taxon>Azonexaceae</taxon>
        <taxon>Azonexus</taxon>
    </lineage>
</organism>
<gene>
    <name evidence="1" type="ORF">BJN45_07630</name>
</gene>
<protein>
    <submittedName>
        <fullName evidence="1">Uncharacterized protein</fullName>
    </submittedName>
</protein>
<proteinExistence type="predicted"/>
<dbReference type="OrthoDB" id="8538070at2"/>
<dbReference type="STRING" id="418702.BJN45_07630"/>
<reference evidence="1 2" key="1">
    <citation type="submission" date="2016-10" db="EMBL/GenBank/DDBJ databases">
        <title>Alkaliphiles isolated from bioreactors.</title>
        <authorList>
            <person name="Salah Z."/>
            <person name="Rout S.P."/>
            <person name="Humphreys P.N."/>
        </authorList>
    </citation>
    <scope>NUCLEOTIDE SEQUENCE [LARGE SCALE GENOMIC DNA]</scope>
    <source>
        <strain evidence="1 2">ZS02</strain>
    </source>
</reference>